<sequence>MEKIFYFLERIYRMTHIPVLYLDATGSFTLFSLGNDTCCNPLLTDESLCNSIVNRLHNNKLPILEFEEKILYGSLKDSMENIIIFGPVCTLPISDDLLSQYMLQHKIKSETFRILTKSIDELCSALSTLFYAITEIPVKDHDIITNASNNLDNSEGFNNIYENYVFENSEYDLQRYNYTDEVNFQKMIKCGNVHAVKDFENFVLLSFQEDRVGKLAKKSFKQNEYLACTTIILASRAAIEGGLDPLTSFLMSDLYLQILETCKDIPSIYQLMQEVSISYAERVQQLNNSKSQHSYVEQCKNYIAKNLNKQFTIEDLAKVIKIHKNYLNRQFSKEVGMGIQQYTQKKRIEASANMLKFSDASILTISNYLCFSSQSHFGKLFKQYMGETPKMYRDKNKLLDFSNRV</sequence>
<evidence type="ECO:0000313" key="6">
    <source>
        <dbReference type="Proteomes" id="UP000659344"/>
    </source>
</evidence>
<gene>
    <name evidence="5" type="ORF">GCM10008013_41490</name>
</gene>
<dbReference type="InterPro" id="IPR009057">
    <property type="entry name" value="Homeodomain-like_sf"/>
</dbReference>
<dbReference type="PANTHER" id="PTHR43280">
    <property type="entry name" value="ARAC-FAMILY TRANSCRIPTIONAL REGULATOR"/>
    <property type="match status" value="1"/>
</dbReference>
<accession>A0ABQ1YSX2</accession>
<dbReference type="Gene3D" id="1.10.10.60">
    <property type="entry name" value="Homeodomain-like"/>
    <property type="match status" value="2"/>
</dbReference>
<dbReference type="Proteomes" id="UP000659344">
    <property type="component" value="Unassembled WGS sequence"/>
</dbReference>
<dbReference type="EMBL" id="BMFT01000003">
    <property type="protein sequence ID" value="GGH35269.1"/>
    <property type="molecule type" value="Genomic_DNA"/>
</dbReference>
<dbReference type="PANTHER" id="PTHR43280:SF34">
    <property type="entry name" value="ARAC-FAMILY TRANSCRIPTIONAL REGULATOR"/>
    <property type="match status" value="1"/>
</dbReference>
<dbReference type="SUPFAM" id="SSF46689">
    <property type="entry name" value="Homeodomain-like"/>
    <property type="match status" value="2"/>
</dbReference>
<name>A0ABQ1YSX2_9BACL</name>
<protein>
    <recommendedName>
        <fullName evidence="4">HTH araC/xylS-type domain-containing protein</fullName>
    </recommendedName>
</protein>
<dbReference type="RefSeq" id="WP_188541772.1">
    <property type="nucleotide sequence ID" value="NZ_BMFT01000003.1"/>
</dbReference>
<dbReference type="SMART" id="SM00342">
    <property type="entry name" value="HTH_ARAC"/>
    <property type="match status" value="1"/>
</dbReference>
<evidence type="ECO:0000256" key="3">
    <source>
        <dbReference type="ARBA" id="ARBA00023163"/>
    </source>
</evidence>
<evidence type="ECO:0000256" key="2">
    <source>
        <dbReference type="ARBA" id="ARBA00023125"/>
    </source>
</evidence>
<organism evidence="5 6">
    <name type="scientific">Paenibacillus segetis</name>
    <dbReference type="NCBI Taxonomy" id="1325360"/>
    <lineage>
        <taxon>Bacteria</taxon>
        <taxon>Bacillati</taxon>
        <taxon>Bacillota</taxon>
        <taxon>Bacilli</taxon>
        <taxon>Bacillales</taxon>
        <taxon>Paenibacillaceae</taxon>
        <taxon>Paenibacillus</taxon>
    </lineage>
</organism>
<reference evidence="6" key="1">
    <citation type="journal article" date="2019" name="Int. J. Syst. Evol. Microbiol.">
        <title>The Global Catalogue of Microorganisms (GCM) 10K type strain sequencing project: providing services to taxonomists for standard genome sequencing and annotation.</title>
        <authorList>
            <consortium name="The Broad Institute Genomics Platform"/>
            <consortium name="The Broad Institute Genome Sequencing Center for Infectious Disease"/>
            <person name="Wu L."/>
            <person name="Ma J."/>
        </authorList>
    </citation>
    <scope>NUCLEOTIDE SEQUENCE [LARGE SCALE GENOMIC DNA]</scope>
    <source>
        <strain evidence="6">CGMCC 1.12769</strain>
    </source>
</reference>
<feature type="domain" description="HTH araC/xylS-type" evidence="4">
    <location>
        <begin position="297"/>
        <end position="395"/>
    </location>
</feature>
<dbReference type="Pfam" id="PF12833">
    <property type="entry name" value="HTH_18"/>
    <property type="match status" value="1"/>
</dbReference>
<dbReference type="PROSITE" id="PS01124">
    <property type="entry name" value="HTH_ARAC_FAMILY_2"/>
    <property type="match status" value="1"/>
</dbReference>
<evidence type="ECO:0000256" key="1">
    <source>
        <dbReference type="ARBA" id="ARBA00023015"/>
    </source>
</evidence>
<proteinExistence type="predicted"/>
<comment type="caution">
    <text evidence="5">The sequence shown here is derived from an EMBL/GenBank/DDBJ whole genome shotgun (WGS) entry which is preliminary data.</text>
</comment>
<evidence type="ECO:0000313" key="5">
    <source>
        <dbReference type="EMBL" id="GGH35269.1"/>
    </source>
</evidence>
<keyword evidence="1" id="KW-0805">Transcription regulation</keyword>
<dbReference type="InterPro" id="IPR018060">
    <property type="entry name" value="HTH_AraC"/>
</dbReference>
<evidence type="ECO:0000259" key="4">
    <source>
        <dbReference type="PROSITE" id="PS01124"/>
    </source>
</evidence>
<keyword evidence="6" id="KW-1185">Reference proteome</keyword>
<keyword evidence="3" id="KW-0804">Transcription</keyword>
<keyword evidence="2" id="KW-0238">DNA-binding</keyword>